<keyword evidence="9" id="KW-0460">Magnesium</keyword>
<evidence type="ECO:0000313" key="14">
    <source>
        <dbReference type="EMBL" id="UTX43457.1"/>
    </source>
</evidence>
<evidence type="ECO:0000256" key="10">
    <source>
        <dbReference type="ARBA" id="ARBA00030592"/>
    </source>
</evidence>
<dbReference type="EC" id="6.3.2.17" evidence="3"/>
<evidence type="ECO:0000256" key="8">
    <source>
        <dbReference type="ARBA" id="ARBA00022840"/>
    </source>
</evidence>
<dbReference type="Proteomes" id="UP001059546">
    <property type="component" value="Chromosome VI"/>
</dbReference>
<dbReference type="GO" id="GO:0005524">
    <property type="term" value="F:ATP binding"/>
    <property type="evidence" value="ECO:0007669"/>
    <property type="project" value="UniProtKB-KW"/>
</dbReference>
<evidence type="ECO:0000256" key="4">
    <source>
        <dbReference type="ARBA" id="ARBA00022563"/>
    </source>
</evidence>
<comment type="similarity">
    <text evidence="2">Belongs to the folylpolyglutamate synthase family.</text>
</comment>
<dbReference type="InterPro" id="IPR036615">
    <property type="entry name" value="Mur_ligase_C_dom_sf"/>
</dbReference>
<dbReference type="AlphaFoldDB" id="A0A9Q9CAA6"/>
<evidence type="ECO:0000256" key="1">
    <source>
        <dbReference type="ARBA" id="ARBA00005150"/>
    </source>
</evidence>
<dbReference type="PROSITE" id="PS01011">
    <property type="entry name" value="FOLYLPOLYGLU_SYNT_1"/>
    <property type="match status" value="1"/>
</dbReference>
<keyword evidence="5" id="KW-0436">Ligase</keyword>
<accession>A0A9Q9CAA6</accession>
<dbReference type="InterPro" id="IPR001645">
    <property type="entry name" value="Folylpolyglutamate_synth"/>
</dbReference>
<dbReference type="PANTHER" id="PTHR11136">
    <property type="entry name" value="FOLYLPOLYGLUTAMATE SYNTHASE-RELATED"/>
    <property type="match status" value="1"/>
</dbReference>
<sequence>MDVKQNKEYEYIEKLKRLQSNTRTLKIQVTEGSDEGKKYARRRMDYFRKLLKIVGISNHSINDLNIVHIAGTKGKGSTCAIVDSILRNYGVYTGLYTSPHLTDVRERIRVNGKLMQHSKFSQYVDEVYHKITKESSDRMPSFFEFMTILAFYVFVHEKVNGAIIEVGIGGLYDCTNVIKNPVVVGITSLGFDHMEVLGNTIEEISAAKAGIFKPSVQVFVAYGNSVSALNVLKSHANQVGCPLSVCPSISLYTSDRGEVCLGLDGETQGCNASLALQLSHFYLTNYRRQVSSIIDHPPLLTLSPKAKKGGSLFLVSDKCLESLCRTYWPGRFQVIFYNGVHLHLDGAHTVESISLCASWFESKSRMKELGRNECFRGLLYYCRGPRDFRDHVKILSKLDFDTVLLSPGIVNVPDASDPNVWEFENRIGCLEETWKEFAPETPIVSFKCISDSIDWFYLQRAHSRHFRTELLVTGSLYLVGGVLSLINPNLWNNNLL</sequence>
<dbReference type="InterPro" id="IPR013221">
    <property type="entry name" value="Mur_ligase_cen"/>
</dbReference>
<dbReference type="Pfam" id="PF08245">
    <property type="entry name" value="Mur_ligase_M"/>
    <property type="match status" value="1"/>
</dbReference>
<reference evidence="14" key="1">
    <citation type="submission" date="2022-08" db="EMBL/GenBank/DDBJ databases">
        <title>Encephalitozoon hellem ATCC 50604 Complete Genome.</title>
        <authorList>
            <person name="Mascarenhas dos Santos A.C."/>
            <person name="Julian A.T."/>
            <person name="Pombert J.-F."/>
        </authorList>
    </citation>
    <scope>NUCLEOTIDE SEQUENCE</scope>
    <source>
        <strain evidence="14">ATCC 50604</strain>
    </source>
</reference>
<dbReference type="PANTHER" id="PTHR11136:SF5">
    <property type="entry name" value="FOLYLPOLYGLUTAMATE SYNTHASE, MITOCHONDRIAL"/>
    <property type="match status" value="1"/>
</dbReference>
<dbReference type="GO" id="GO:0004326">
    <property type="term" value="F:tetrahydrofolylpolyglutamate synthase activity"/>
    <property type="evidence" value="ECO:0007669"/>
    <property type="project" value="UniProtKB-EC"/>
</dbReference>
<evidence type="ECO:0000256" key="5">
    <source>
        <dbReference type="ARBA" id="ARBA00022598"/>
    </source>
</evidence>
<dbReference type="Gene3D" id="3.40.1190.10">
    <property type="entry name" value="Mur-like, catalytic domain"/>
    <property type="match status" value="1"/>
</dbReference>
<keyword evidence="4" id="KW-0554">One-carbon metabolism</keyword>
<dbReference type="PROSITE" id="PS01012">
    <property type="entry name" value="FOLYLPOLYGLU_SYNT_2"/>
    <property type="match status" value="1"/>
</dbReference>
<evidence type="ECO:0000313" key="15">
    <source>
        <dbReference type="Proteomes" id="UP001059546"/>
    </source>
</evidence>
<gene>
    <name evidence="14" type="ORF">GPU96_06g12100</name>
</gene>
<dbReference type="InterPro" id="IPR036565">
    <property type="entry name" value="Mur-like_cat_sf"/>
</dbReference>
<feature type="domain" description="Mur ligase central" evidence="13">
    <location>
        <begin position="69"/>
        <end position="216"/>
    </location>
</feature>
<organism evidence="14 15">
    <name type="scientific">Encephalitozoon hellem</name>
    <name type="common">Microsporidian parasite</name>
    <dbReference type="NCBI Taxonomy" id="27973"/>
    <lineage>
        <taxon>Eukaryota</taxon>
        <taxon>Fungi</taxon>
        <taxon>Fungi incertae sedis</taxon>
        <taxon>Microsporidia</taxon>
        <taxon>Unikaryonidae</taxon>
        <taxon>Encephalitozoon</taxon>
    </lineage>
</organism>
<evidence type="ECO:0000256" key="2">
    <source>
        <dbReference type="ARBA" id="ARBA00008276"/>
    </source>
</evidence>
<comment type="pathway">
    <text evidence="1">Cofactor biosynthesis; tetrahydrofolylpolyglutamate biosynthesis.</text>
</comment>
<name>A0A9Q9CAA6_ENCHE</name>
<keyword evidence="7" id="KW-0547">Nucleotide-binding</keyword>
<dbReference type="InterPro" id="IPR018109">
    <property type="entry name" value="Folylpolyglutamate_synth_CS"/>
</dbReference>
<protein>
    <recommendedName>
        <fullName evidence="3">tetrahydrofolate synthase</fullName>
        <ecNumber evidence="3">6.3.2.17</ecNumber>
    </recommendedName>
    <alternativeName>
        <fullName evidence="11">Folylpoly-gamma-glutamate synthetase</fullName>
    </alternativeName>
    <alternativeName>
        <fullName evidence="10">Tetrahydrofolylpolyglutamate synthase</fullName>
    </alternativeName>
</protein>
<dbReference type="GO" id="GO:0005739">
    <property type="term" value="C:mitochondrion"/>
    <property type="evidence" value="ECO:0007669"/>
    <property type="project" value="TreeGrafter"/>
</dbReference>
<comment type="catalytic activity">
    <reaction evidence="12">
        <text>(6S)-5,6,7,8-tetrahydrofolyl-(gamma-L-Glu)(n) + L-glutamate + ATP = (6S)-5,6,7,8-tetrahydrofolyl-(gamma-L-Glu)(n+1) + ADP + phosphate + H(+)</text>
        <dbReference type="Rhea" id="RHEA:10580"/>
        <dbReference type="Rhea" id="RHEA-COMP:14738"/>
        <dbReference type="Rhea" id="RHEA-COMP:14740"/>
        <dbReference type="ChEBI" id="CHEBI:15378"/>
        <dbReference type="ChEBI" id="CHEBI:29985"/>
        <dbReference type="ChEBI" id="CHEBI:30616"/>
        <dbReference type="ChEBI" id="CHEBI:43474"/>
        <dbReference type="ChEBI" id="CHEBI:141005"/>
        <dbReference type="ChEBI" id="CHEBI:456216"/>
        <dbReference type="EC" id="6.3.2.17"/>
    </reaction>
</comment>
<evidence type="ECO:0000256" key="6">
    <source>
        <dbReference type="ARBA" id="ARBA00022723"/>
    </source>
</evidence>
<evidence type="ECO:0000256" key="11">
    <source>
        <dbReference type="ARBA" id="ARBA00030876"/>
    </source>
</evidence>
<dbReference type="GO" id="GO:0005829">
    <property type="term" value="C:cytosol"/>
    <property type="evidence" value="ECO:0007669"/>
    <property type="project" value="TreeGrafter"/>
</dbReference>
<dbReference type="NCBIfam" id="TIGR01499">
    <property type="entry name" value="folC"/>
    <property type="match status" value="1"/>
</dbReference>
<proteinExistence type="inferred from homology"/>
<dbReference type="GO" id="GO:0046872">
    <property type="term" value="F:metal ion binding"/>
    <property type="evidence" value="ECO:0007669"/>
    <property type="project" value="UniProtKB-KW"/>
</dbReference>
<dbReference type="SUPFAM" id="SSF53623">
    <property type="entry name" value="MurD-like peptide ligases, catalytic domain"/>
    <property type="match status" value="1"/>
</dbReference>
<evidence type="ECO:0000256" key="7">
    <source>
        <dbReference type="ARBA" id="ARBA00022741"/>
    </source>
</evidence>
<dbReference type="GO" id="GO:0006730">
    <property type="term" value="P:one-carbon metabolic process"/>
    <property type="evidence" value="ECO:0007669"/>
    <property type="project" value="UniProtKB-KW"/>
</dbReference>
<dbReference type="Gene3D" id="3.90.190.20">
    <property type="entry name" value="Mur ligase, C-terminal domain"/>
    <property type="match status" value="1"/>
</dbReference>
<evidence type="ECO:0000256" key="12">
    <source>
        <dbReference type="ARBA" id="ARBA00047493"/>
    </source>
</evidence>
<keyword evidence="8" id="KW-0067">ATP-binding</keyword>
<dbReference type="EMBL" id="CP075152">
    <property type="protein sequence ID" value="UTX43457.1"/>
    <property type="molecule type" value="Genomic_DNA"/>
</dbReference>
<dbReference type="SUPFAM" id="SSF53244">
    <property type="entry name" value="MurD-like peptide ligases, peptide-binding domain"/>
    <property type="match status" value="1"/>
</dbReference>
<evidence type="ECO:0000256" key="3">
    <source>
        <dbReference type="ARBA" id="ARBA00013025"/>
    </source>
</evidence>
<evidence type="ECO:0000259" key="13">
    <source>
        <dbReference type="Pfam" id="PF08245"/>
    </source>
</evidence>
<evidence type="ECO:0000256" key="9">
    <source>
        <dbReference type="ARBA" id="ARBA00022842"/>
    </source>
</evidence>
<keyword evidence="6" id="KW-0479">Metal-binding</keyword>